<dbReference type="PIRSF" id="PIRSF004762">
    <property type="entry name" value="CHP00423"/>
    <property type="match status" value="1"/>
</dbReference>
<dbReference type="SFLD" id="SFLDG01280">
    <property type="entry name" value="HydE/PylB-like"/>
    <property type="match status" value="1"/>
</dbReference>
<comment type="cofactor">
    <cofactor evidence="5">
        <name>[4Fe-4S] cluster</name>
        <dbReference type="ChEBI" id="CHEBI:49883"/>
    </cofactor>
    <text evidence="5">Binds 1 [4Fe-4S] cluster. The cluster is coordinated with 3 cysteines and an exchangeable S-adenosyl-L-methionine.</text>
</comment>
<proteinExistence type="predicted"/>
<name>A0A926DDT7_9FIRM</name>
<feature type="binding site" evidence="5">
    <location>
        <position position="51"/>
    </location>
    <ligand>
        <name>[4Fe-4S] cluster</name>
        <dbReference type="ChEBI" id="CHEBI:49883"/>
        <note>4Fe-4S-S-AdoMet</note>
    </ligand>
</feature>
<dbReference type="EMBL" id="JACRSP010000002">
    <property type="protein sequence ID" value="MBC8536006.1"/>
    <property type="molecule type" value="Genomic_DNA"/>
</dbReference>
<protein>
    <submittedName>
        <fullName evidence="8">Radical SAM protein</fullName>
    </submittedName>
</protein>
<dbReference type="Pfam" id="PF04055">
    <property type="entry name" value="Radical_SAM"/>
    <property type="match status" value="1"/>
</dbReference>
<feature type="binding site" evidence="5">
    <location>
        <position position="58"/>
    </location>
    <ligand>
        <name>[4Fe-4S] cluster</name>
        <dbReference type="ChEBI" id="CHEBI:49883"/>
        <note>4Fe-4S-S-AdoMet</note>
    </ligand>
</feature>
<dbReference type="Gene3D" id="3.20.20.70">
    <property type="entry name" value="Aldolase class I"/>
    <property type="match status" value="1"/>
</dbReference>
<dbReference type="PANTHER" id="PTHR43726:SF1">
    <property type="entry name" value="BIOTIN SYNTHASE"/>
    <property type="match status" value="1"/>
</dbReference>
<dbReference type="InterPro" id="IPR013785">
    <property type="entry name" value="Aldolase_TIM"/>
</dbReference>
<keyword evidence="2" id="KW-0479">Metal-binding</keyword>
<dbReference type="AlphaFoldDB" id="A0A926DDT7"/>
<gene>
    <name evidence="8" type="ORF">H8695_04790</name>
</gene>
<evidence type="ECO:0000256" key="1">
    <source>
        <dbReference type="ARBA" id="ARBA00022691"/>
    </source>
</evidence>
<dbReference type="PANTHER" id="PTHR43726">
    <property type="entry name" value="3-METHYLORNITHINE SYNTHASE"/>
    <property type="match status" value="1"/>
</dbReference>
<dbReference type="CDD" id="cd01335">
    <property type="entry name" value="Radical_SAM"/>
    <property type="match status" value="1"/>
</dbReference>
<dbReference type="Proteomes" id="UP000620366">
    <property type="component" value="Unassembled WGS sequence"/>
</dbReference>
<evidence type="ECO:0000256" key="3">
    <source>
        <dbReference type="ARBA" id="ARBA00023004"/>
    </source>
</evidence>
<dbReference type="InterPro" id="IPR006638">
    <property type="entry name" value="Elp3/MiaA/NifB-like_rSAM"/>
</dbReference>
<evidence type="ECO:0000256" key="5">
    <source>
        <dbReference type="PIRSR" id="PIRSR004762-1"/>
    </source>
</evidence>
<evidence type="ECO:0000313" key="8">
    <source>
        <dbReference type="EMBL" id="MBC8536006.1"/>
    </source>
</evidence>
<keyword evidence="9" id="KW-1185">Reference proteome</keyword>
<dbReference type="InterPro" id="IPR034422">
    <property type="entry name" value="HydE/PylB-like"/>
</dbReference>
<dbReference type="InterPro" id="IPR007197">
    <property type="entry name" value="rSAM"/>
</dbReference>
<keyword evidence="3 5" id="KW-0408">Iron</keyword>
<feature type="domain" description="Radical SAM core" evidence="7">
    <location>
        <begin position="35"/>
        <end position="257"/>
    </location>
</feature>
<dbReference type="InterPro" id="IPR058240">
    <property type="entry name" value="rSAM_sf"/>
</dbReference>
<dbReference type="RefSeq" id="WP_249299762.1">
    <property type="nucleotide sequence ID" value="NZ_JACRSP010000002.1"/>
</dbReference>
<evidence type="ECO:0000259" key="7">
    <source>
        <dbReference type="PROSITE" id="PS51918"/>
    </source>
</evidence>
<evidence type="ECO:0000313" key="9">
    <source>
        <dbReference type="Proteomes" id="UP000620366"/>
    </source>
</evidence>
<evidence type="ECO:0000256" key="2">
    <source>
        <dbReference type="ARBA" id="ARBA00022723"/>
    </source>
</evidence>
<feature type="binding site" evidence="5">
    <location>
        <position position="55"/>
    </location>
    <ligand>
        <name>[4Fe-4S] cluster</name>
        <dbReference type="ChEBI" id="CHEBI:49883"/>
        <note>4Fe-4S-S-AdoMet</note>
    </ligand>
</feature>
<dbReference type="GO" id="GO:0046872">
    <property type="term" value="F:metal ion binding"/>
    <property type="evidence" value="ECO:0007669"/>
    <property type="project" value="UniProtKB-KW"/>
</dbReference>
<feature type="binding site" evidence="6">
    <location>
        <position position="149"/>
    </location>
    <ligand>
        <name>S-adenosyl-L-methionine</name>
        <dbReference type="ChEBI" id="CHEBI:59789"/>
    </ligand>
</feature>
<evidence type="ECO:0000256" key="4">
    <source>
        <dbReference type="ARBA" id="ARBA00023014"/>
    </source>
</evidence>
<dbReference type="SMART" id="SM00729">
    <property type="entry name" value="Elp3"/>
    <property type="match status" value="1"/>
</dbReference>
<dbReference type="GO" id="GO:0016740">
    <property type="term" value="F:transferase activity"/>
    <property type="evidence" value="ECO:0007669"/>
    <property type="project" value="TreeGrafter"/>
</dbReference>
<sequence>MKIQTRAEVLELLSLPDEEFHSAVTPEAKRTHIEHGGAVTASAMLGYSNICKNQCLYCGMRAGNSALPRYRLDPQEVCSMMDTAREMGLSRLFLVSGEDPKYGFENILRLVEGAKERGFRVSLAVGELPDDHYRALRDAGADEFVLKFEMSQREVFNRLNPSTDFDRRMACIRAIQSSGMALASGNIVGYPGQTLEMLADDILLMRELGISWAPIIPYMPAAGTPLAAEGGPGSIEWNLREISLLRLMMPHIDITAQQPGENRGEGLAGVSGNLAALEAGANLLFVDLLPSALAKNFRVVDERMIKGLAHIRHVAQLAGLAFCVPGGSGREEDRGNCNETKD</sequence>
<dbReference type="SUPFAM" id="SSF102114">
    <property type="entry name" value="Radical SAM enzymes"/>
    <property type="match status" value="1"/>
</dbReference>
<keyword evidence="1 5" id="KW-0949">S-adenosyl-L-methionine</keyword>
<dbReference type="SFLD" id="SFLDS00029">
    <property type="entry name" value="Radical_SAM"/>
    <property type="match status" value="1"/>
</dbReference>
<dbReference type="GO" id="GO:0051539">
    <property type="term" value="F:4 iron, 4 sulfur cluster binding"/>
    <property type="evidence" value="ECO:0007669"/>
    <property type="project" value="UniProtKB-KW"/>
</dbReference>
<dbReference type="PROSITE" id="PS51918">
    <property type="entry name" value="RADICAL_SAM"/>
    <property type="match status" value="1"/>
</dbReference>
<keyword evidence="5" id="KW-0004">4Fe-4S</keyword>
<organism evidence="8 9">
    <name type="scientific">Feifania hominis</name>
    <dbReference type="NCBI Taxonomy" id="2763660"/>
    <lineage>
        <taxon>Bacteria</taxon>
        <taxon>Bacillati</taxon>
        <taxon>Bacillota</taxon>
        <taxon>Clostridia</taxon>
        <taxon>Eubacteriales</taxon>
        <taxon>Feifaniaceae</taxon>
        <taxon>Feifania</taxon>
    </lineage>
</organism>
<feature type="binding site" evidence="6">
    <location>
        <position position="168"/>
    </location>
    <ligand>
        <name>S-adenosyl-L-methionine</name>
        <dbReference type="ChEBI" id="CHEBI:59789"/>
    </ligand>
</feature>
<evidence type="ECO:0000256" key="6">
    <source>
        <dbReference type="PIRSR" id="PIRSR004762-2"/>
    </source>
</evidence>
<reference evidence="8" key="1">
    <citation type="submission" date="2020-08" db="EMBL/GenBank/DDBJ databases">
        <title>Genome public.</title>
        <authorList>
            <person name="Liu C."/>
            <person name="Sun Q."/>
        </authorList>
    </citation>
    <scope>NUCLEOTIDE SEQUENCE</scope>
    <source>
        <strain evidence="8">BX7</strain>
    </source>
</reference>
<dbReference type="SFLD" id="SFLDG01060">
    <property type="entry name" value="BATS_domain_containing"/>
    <property type="match status" value="1"/>
</dbReference>
<comment type="caution">
    <text evidence="8">The sequence shown here is derived from an EMBL/GenBank/DDBJ whole genome shotgun (WGS) entry which is preliminary data.</text>
</comment>
<accession>A0A926DDT7</accession>
<keyword evidence="4 5" id="KW-0411">Iron-sulfur</keyword>